<gene>
    <name evidence="2" type="primary">CSF1_4</name>
    <name evidence="2" type="ORF">LTR16_007131</name>
</gene>
<feature type="non-terminal residue" evidence="2">
    <location>
        <position position="328"/>
    </location>
</feature>
<reference evidence="2 3" key="1">
    <citation type="submission" date="2023-08" db="EMBL/GenBank/DDBJ databases">
        <title>Black Yeasts Isolated from many extreme environments.</title>
        <authorList>
            <person name="Coleine C."/>
            <person name="Stajich J.E."/>
            <person name="Selbmann L."/>
        </authorList>
    </citation>
    <scope>NUCLEOTIDE SEQUENCE [LARGE SCALE GENOMIC DNA]</scope>
    <source>
        <strain evidence="2 3">CCFEE 536</strain>
    </source>
</reference>
<keyword evidence="3" id="KW-1185">Reference proteome</keyword>
<dbReference type="Proteomes" id="UP001357485">
    <property type="component" value="Unassembled WGS sequence"/>
</dbReference>
<sequence>MHGRYGQFAAEGTTTSTTLRAPGIALKVEYKDGSSSEPSLNGELKVDASSNTIYPTVVPLIMEISRSIKEVVRDTDKKEEVATAPKPAQKFLDEESLVTADPSAILGKTRLNLGLRICRQEFSLSCQPIARVAATTQFEDIYVTVNTIKSTEHGHFFALSAAFTQLQASVQHVYSRESTFSFDVESIVLSLMNSKHLSGKSGISAILKINPMKTQINAKQLQDFLLFREIWIPPELRQSSKTRIATPDSEPQEYLVQRYQQVAAAAAFPWTATVAVAELAVELDLGQAIGKSSFTVSNFWVSSTKSTNWEQNLCIGVEKIGIDCIGRM</sequence>
<dbReference type="PANTHER" id="PTHR32085">
    <property type="entry name" value="PROTEIN CSF1"/>
    <property type="match status" value="1"/>
</dbReference>
<evidence type="ECO:0000313" key="3">
    <source>
        <dbReference type="Proteomes" id="UP001357485"/>
    </source>
</evidence>
<proteinExistence type="predicted"/>
<keyword evidence="2" id="KW-0675">Receptor</keyword>
<dbReference type="InterPro" id="IPR056779">
    <property type="entry name" value="Csf1_C"/>
</dbReference>
<organism evidence="2 3">
    <name type="scientific">Cryomyces antarcticus</name>
    <dbReference type="NCBI Taxonomy" id="329879"/>
    <lineage>
        <taxon>Eukaryota</taxon>
        <taxon>Fungi</taxon>
        <taxon>Dikarya</taxon>
        <taxon>Ascomycota</taxon>
        <taxon>Pezizomycotina</taxon>
        <taxon>Dothideomycetes</taxon>
        <taxon>Dothideomycetes incertae sedis</taxon>
        <taxon>Cryomyces</taxon>
    </lineage>
</organism>
<evidence type="ECO:0000259" key="1">
    <source>
        <dbReference type="Pfam" id="PF25038"/>
    </source>
</evidence>
<feature type="domain" description="Csf1 C-terminal region" evidence="1">
    <location>
        <begin position="16"/>
        <end position="328"/>
    </location>
</feature>
<name>A0ABR0M495_9PEZI</name>
<evidence type="ECO:0000313" key="2">
    <source>
        <dbReference type="EMBL" id="KAK5280168.1"/>
    </source>
</evidence>
<dbReference type="EMBL" id="JAVRRA010001466">
    <property type="protein sequence ID" value="KAK5280168.1"/>
    <property type="molecule type" value="Genomic_DNA"/>
</dbReference>
<dbReference type="PANTHER" id="PTHR32085:SF3">
    <property type="entry name" value="PROTEIN CSF1"/>
    <property type="match status" value="1"/>
</dbReference>
<dbReference type="Pfam" id="PF25038">
    <property type="entry name" value="Csf1_C"/>
    <property type="match status" value="1"/>
</dbReference>
<protein>
    <submittedName>
        <fullName evidence="2">Macrophage colony-stimulating factor 1 receptor</fullName>
    </submittedName>
</protein>
<accession>A0ABR0M495</accession>
<dbReference type="InterPro" id="IPR029636">
    <property type="entry name" value="Csf1"/>
</dbReference>
<comment type="caution">
    <text evidence="2">The sequence shown here is derived from an EMBL/GenBank/DDBJ whole genome shotgun (WGS) entry which is preliminary data.</text>
</comment>